<dbReference type="InterPro" id="IPR019398">
    <property type="entry name" value="Pre-rRNA_process_TSR2"/>
</dbReference>
<dbReference type="Proteomes" id="UP000054454">
    <property type="component" value="Unassembled WGS sequence"/>
</dbReference>
<dbReference type="PROSITE" id="PS51257">
    <property type="entry name" value="PROKAR_LIPOPROTEIN"/>
    <property type="match status" value="1"/>
</dbReference>
<proteinExistence type="inferred from homology"/>
<comment type="caution">
    <text evidence="3">The sequence shown here is derived from an EMBL/GenBank/DDBJ whole genome shotgun (WGS) entry which is preliminary data.</text>
</comment>
<evidence type="ECO:0000313" key="3">
    <source>
        <dbReference type="EMBL" id="KTW25760.1"/>
    </source>
</evidence>
<dbReference type="RefSeq" id="XP_018224369.1">
    <property type="nucleotide sequence ID" value="XM_018371879.1"/>
</dbReference>
<dbReference type="GeneID" id="28938082"/>
<reference evidence="4" key="1">
    <citation type="journal article" date="2016" name="Nat. Commun.">
        <title>Genome analysis of three Pneumocystis species reveals adaptation mechanisms to life exclusively in mammalian hosts.</title>
        <authorList>
            <person name="Ma L."/>
            <person name="Chen Z."/>
            <person name="Huang D.W."/>
            <person name="Kutty G."/>
            <person name="Ishihara M."/>
            <person name="Wang H."/>
            <person name="Abouelleil A."/>
            <person name="Bishop L."/>
            <person name="Davey E."/>
            <person name="Deng R."/>
            <person name="Deng X."/>
            <person name="Fan L."/>
            <person name="Fantoni G."/>
            <person name="Fitzgerald M."/>
            <person name="Gogineni E."/>
            <person name="Goldberg J.M."/>
            <person name="Handley G."/>
            <person name="Hu X."/>
            <person name="Huber C."/>
            <person name="Jiao X."/>
            <person name="Jones K."/>
            <person name="Levin J.Z."/>
            <person name="Liu Y."/>
            <person name="Macdonald P."/>
            <person name="Melnikov A."/>
            <person name="Raley C."/>
            <person name="Sassi M."/>
            <person name="Sherman B.T."/>
            <person name="Song X."/>
            <person name="Sykes S."/>
            <person name="Tran B."/>
            <person name="Walsh L."/>
            <person name="Xia Y."/>
            <person name="Yang J."/>
            <person name="Young S."/>
            <person name="Zeng Q."/>
            <person name="Zheng X."/>
            <person name="Stephens R."/>
            <person name="Nusbaum C."/>
            <person name="Birren B.W."/>
            <person name="Azadi P."/>
            <person name="Lempicki R.A."/>
            <person name="Cuomo C.A."/>
            <person name="Kovacs J.A."/>
        </authorList>
    </citation>
    <scope>NUCLEOTIDE SEQUENCE [LARGE SCALE GENOMIC DNA]</scope>
    <source>
        <strain evidence="4">B80</strain>
    </source>
</reference>
<keyword evidence="4" id="KW-1185">Reference proteome</keyword>
<dbReference type="EMBL" id="LFVZ01000016">
    <property type="protein sequence ID" value="KTW25760.1"/>
    <property type="molecule type" value="Genomic_DNA"/>
</dbReference>
<evidence type="ECO:0000256" key="1">
    <source>
        <dbReference type="ARBA" id="ARBA00006524"/>
    </source>
</evidence>
<comment type="similarity">
    <text evidence="1">Belongs to the TSR2 family.</text>
</comment>
<dbReference type="OrthoDB" id="263560at2759"/>
<name>A0A0W4ZBG2_PNEC8</name>
<keyword evidence="2" id="KW-0698">rRNA processing</keyword>
<evidence type="ECO:0000313" key="4">
    <source>
        <dbReference type="Proteomes" id="UP000054454"/>
    </source>
</evidence>
<evidence type="ECO:0000256" key="2">
    <source>
        <dbReference type="ARBA" id="ARBA00022552"/>
    </source>
</evidence>
<accession>A0A0W4ZBG2</accession>
<organism evidence="3 4">
    <name type="scientific">Pneumocystis carinii (strain B80)</name>
    <name type="common">Rat pneumocystis pneumonia agent</name>
    <name type="synonym">Pneumocystis carinii f. sp. carinii</name>
    <dbReference type="NCBI Taxonomy" id="1408658"/>
    <lineage>
        <taxon>Eukaryota</taxon>
        <taxon>Fungi</taxon>
        <taxon>Dikarya</taxon>
        <taxon>Ascomycota</taxon>
        <taxon>Taphrinomycotina</taxon>
        <taxon>Pneumocystomycetes</taxon>
        <taxon>Pneumocystaceae</taxon>
        <taxon>Pneumocystis</taxon>
    </lineage>
</organism>
<gene>
    <name evidence="3" type="ORF">T552_03373</name>
</gene>
<dbReference type="PANTHER" id="PTHR21250">
    <property type="entry name" value="PRE-RRNA-PROCESSING PROTEIN TSR2 HOMOLOG"/>
    <property type="match status" value="1"/>
</dbReference>
<dbReference type="AlphaFoldDB" id="A0A0W4ZBG2"/>
<dbReference type="Pfam" id="PF10273">
    <property type="entry name" value="WGG"/>
    <property type="match status" value="1"/>
</dbReference>
<dbReference type="VEuPathDB" id="FungiDB:T552_03373"/>
<sequence>MLEEWKGYFELGVSLCLYEWQVLSMAVSSCWGGTDSGEKRDWLCGVLCELVENTGLISVEEVEGVILQVMEDEFNVIVEDGSVEEVSRKILMLYEKCRVGEVREIEEWYERWKKKHVRQG</sequence>
<protein>
    <recommendedName>
        <fullName evidence="5">Pre-rRNA-processing protein TSR2</fullName>
    </recommendedName>
</protein>
<dbReference type="GO" id="GO:0006364">
    <property type="term" value="P:rRNA processing"/>
    <property type="evidence" value="ECO:0007669"/>
    <property type="project" value="UniProtKB-KW"/>
</dbReference>
<evidence type="ECO:0008006" key="5">
    <source>
        <dbReference type="Google" id="ProtNLM"/>
    </source>
</evidence>